<gene>
    <name evidence="3" type="ORF">D915_010640</name>
</gene>
<comment type="caution">
    <text evidence="3">The sequence shown here is derived from an EMBL/GenBank/DDBJ whole genome shotgun (WGS) entry which is preliminary data.</text>
</comment>
<dbReference type="Proteomes" id="UP000230066">
    <property type="component" value="Unassembled WGS sequence"/>
</dbReference>
<dbReference type="AlphaFoldDB" id="A0A4E0QUP4"/>
<feature type="coiled-coil region" evidence="1">
    <location>
        <begin position="61"/>
        <end position="95"/>
    </location>
</feature>
<evidence type="ECO:0000256" key="2">
    <source>
        <dbReference type="SAM" id="MobiDB-lite"/>
    </source>
</evidence>
<keyword evidence="1" id="KW-0175">Coiled coil</keyword>
<protein>
    <submittedName>
        <fullName evidence="3">CAP-gly domain-containing linker protein 1</fullName>
    </submittedName>
</protein>
<sequence>MNIANKLGGLGDESSLWVTREFDGNWWIPSRNLEDLQFRMEEENINKSTLEPRSADEDSRVFELEEALMSAREINEQTEAELARVQAELAALRTAQSNKTSVCPATEKSPLSVEKEHQKGDTQIPSSDDCDPQVRKGQSGSARLEFKSQKEENIGFRLNVF</sequence>
<feature type="region of interest" description="Disordered" evidence="2">
    <location>
        <begin position="95"/>
        <end position="147"/>
    </location>
</feature>
<keyword evidence="4" id="KW-1185">Reference proteome</keyword>
<accession>A0A4E0QUP4</accession>
<proteinExistence type="predicted"/>
<evidence type="ECO:0000313" key="3">
    <source>
        <dbReference type="EMBL" id="THD18224.1"/>
    </source>
</evidence>
<evidence type="ECO:0000256" key="1">
    <source>
        <dbReference type="SAM" id="Coils"/>
    </source>
</evidence>
<name>A0A4E0QUP4_FASHE</name>
<evidence type="ECO:0000313" key="4">
    <source>
        <dbReference type="Proteomes" id="UP000230066"/>
    </source>
</evidence>
<reference evidence="3" key="1">
    <citation type="submission" date="2019-03" db="EMBL/GenBank/DDBJ databases">
        <title>Improved annotation for the trematode Fasciola hepatica.</title>
        <authorList>
            <person name="Choi Y.-J."/>
            <person name="Martin J."/>
            <person name="Mitreva M."/>
        </authorList>
    </citation>
    <scope>NUCLEOTIDE SEQUENCE [LARGE SCALE GENOMIC DNA]</scope>
</reference>
<organism evidence="3 4">
    <name type="scientific">Fasciola hepatica</name>
    <name type="common">Liver fluke</name>
    <dbReference type="NCBI Taxonomy" id="6192"/>
    <lineage>
        <taxon>Eukaryota</taxon>
        <taxon>Metazoa</taxon>
        <taxon>Spiralia</taxon>
        <taxon>Lophotrochozoa</taxon>
        <taxon>Platyhelminthes</taxon>
        <taxon>Trematoda</taxon>
        <taxon>Digenea</taxon>
        <taxon>Plagiorchiida</taxon>
        <taxon>Echinostomata</taxon>
        <taxon>Echinostomatoidea</taxon>
        <taxon>Fasciolidae</taxon>
        <taxon>Fasciola</taxon>
    </lineage>
</organism>
<dbReference type="EMBL" id="JXXN02015515">
    <property type="protein sequence ID" value="THD18224.1"/>
    <property type="molecule type" value="Genomic_DNA"/>
</dbReference>